<feature type="region of interest" description="Disordered" evidence="2">
    <location>
        <begin position="1"/>
        <end position="41"/>
    </location>
</feature>
<evidence type="ECO:0000313" key="3">
    <source>
        <dbReference type="EMBL" id="TPP41287.1"/>
    </source>
</evidence>
<dbReference type="VEuPathDB" id="TriTrypDB:LdBPK_262630.1"/>
<evidence type="ECO:0000313" key="4">
    <source>
        <dbReference type="Proteomes" id="UP000318447"/>
    </source>
</evidence>
<dbReference type="AlphaFoldDB" id="A0A504X8D8"/>
<dbReference type="EMBL" id="RHLC01000017">
    <property type="protein sequence ID" value="TPP41287.1"/>
    <property type="molecule type" value="Genomic_DNA"/>
</dbReference>
<name>A0A504X8D8_LEIDO</name>
<protein>
    <submittedName>
        <fullName evidence="3">Uncharacterized protein</fullName>
    </submittedName>
</protein>
<feature type="compositionally biased region" description="Acidic residues" evidence="2">
    <location>
        <begin position="730"/>
        <end position="765"/>
    </location>
</feature>
<comment type="caution">
    <text evidence="3">The sequence shown here is derived from an EMBL/GenBank/DDBJ whole genome shotgun (WGS) entry which is preliminary data.</text>
</comment>
<feature type="compositionally biased region" description="Polar residues" evidence="2">
    <location>
        <begin position="776"/>
        <end position="795"/>
    </location>
</feature>
<accession>A0A504X8D8</accession>
<dbReference type="Proteomes" id="UP000318447">
    <property type="component" value="Unassembled WGS sequence"/>
</dbReference>
<dbReference type="VEuPathDB" id="TriTrypDB:LDHU3_26.3420"/>
<evidence type="ECO:0000256" key="1">
    <source>
        <dbReference type="SAM" id="Coils"/>
    </source>
</evidence>
<keyword evidence="1" id="KW-0175">Coiled coil</keyword>
<feature type="coiled-coil region" evidence="1">
    <location>
        <begin position="310"/>
        <end position="342"/>
    </location>
</feature>
<organism evidence="3 4">
    <name type="scientific">Leishmania donovani</name>
    <dbReference type="NCBI Taxonomy" id="5661"/>
    <lineage>
        <taxon>Eukaryota</taxon>
        <taxon>Discoba</taxon>
        <taxon>Euglenozoa</taxon>
        <taxon>Kinetoplastea</taxon>
        <taxon>Metakinetoplastina</taxon>
        <taxon>Trypanosomatida</taxon>
        <taxon>Trypanosomatidae</taxon>
        <taxon>Leishmaniinae</taxon>
        <taxon>Leishmania</taxon>
    </lineage>
</organism>
<evidence type="ECO:0000256" key="2">
    <source>
        <dbReference type="SAM" id="MobiDB-lite"/>
    </source>
</evidence>
<feature type="compositionally biased region" description="Low complexity" evidence="2">
    <location>
        <begin position="650"/>
        <end position="663"/>
    </location>
</feature>
<proteinExistence type="predicted"/>
<reference evidence="4" key="1">
    <citation type="submission" date="2019-02" db="EMBL/GenBank/DDBJ databases">
        <title>FDA dAtabase for Regulatory Grade micrObial Sequences (FDA-ARGOS): Supporting development and validation of Infectious Disease Dx tests.</title>
        <authorList>
            <person name="Duncan R."/>
            <person name="Fisher C."/>
            <person name="Tallon L."/>
            <person name="Sadzewicz L."/>
            <person name="Sengamalay N."/>
            <person name="Ott S."/>
            <person name="Godinez A."/>
            <person name="Nagaraj S."/>
            <person name="Vavikolanu K."/>
            <person name="Nadendla S."/>
            <person name="Aluvathingal J."/>
            <person name="Sichtig H."/>
        </authorList>
    </citation>
    <scope>NUCLEOTIDE SEQUENCE [LARGE SCALE GENOMIC DNA]</scope>
    <source>
        <strain evidence="4">FDAARGOS_361</strain>
    </source>
</reference>
<dbReference type="VEuPathDB" id="TriTrypDB:LdCL_260032200"/>
<sequence length="824" mass="86612">MSGSDDDVVIIDSSSPSTSASPGSLGIRGGLPGLNESNDDSHVAVAHNTSRAAALPSSSAGVTEVGVPRQATTVVDAVCRDLGARINALPPLRAQADTQTDPGGGAGAAAFDGAASLHRRLLDMEAALGIRAPAPASAPVSRARSAMREIVNSWREAAGMWKRLRADDKTGDDAEMDAIKRVKREGGDEAEVWQRLRDPPPARPSDIPAWAVGLEAVLERCRGLLESPNFAVAARQQERSRSLRAALTGPSATEALSASAPAQPAASAAVAATPVATLDSNAALLREAELICSRERTETLLPLYAELHALRRMRAEREQQAARKVEEQLEWEQLRLADMLAECDSQLEMLDSNFLDSCKARLAPLEMLQQRIDALHRFRRQLETHAAVMLPLPLKGVAAALTNAMTAPELATHAPRPMGLAGDALSQRMSEECVTWRKRVEGLQARLDAQRKRNADLQACYMQANLQLQTSLDRDNYVSKEVVHALKVQHRADMEALVEKLGWTLINNTFDVLSLRHPVSGATLHVNHAYSTINGQACEDVVKALAAYILKHSDDTASTVAPAAALSVNVPEAVKGGTISEGHASSTSVHPTALPAQASYLQSGAASIDGAMRQEASQAVVESVPAVTEDAVDQAESASPSPSARNERVSALPSPGSSAPSEAEVTAAEEPPMRVGSASMDEEVAEVSPHSPISSGAAAESTGEGTYGANGAQEARGGAAASSDGTGERDNDEDDVAAFVEEGDSADGDEEDGDGGVSDAEEEDLAGYSNLHTEEGSGNTSTLNVSGNLPSSGSKGSDARVTPAQPALYESFFSSNQLWESEDE</sequence>
<gene>
    <name evidence="3" type="ORF">CGC21_32590</name>
</gene>
<feature type="region of interest" description="Disordered" evidence="2">
    <location>
        <begin position="621"/>
        <end position="803"/>
    </location>
</feature>
<feature type="compositionally biased region" description="Low complexity" evidence="2">
    <location>
        <begin position="10"/>
        <end position="24"/>
    </location>
</feature>